<accession>A0A3M2SF90</accession>
<dbReference type="STRING" id="2010991.A0A3M2SF90"/>
<evidence type="ECO:0000313" key="2">
    <source>
        <dbReference type="EMBL" id="RMJ16236.1"/>
    </source>
</evidence>
<organism evidence="2 3">
    <name type="scientific">Fusarium kuroshium</name>
    <dbReference type="NCBI Taxonomy" id="2010991"/>
    <lineage>
        <taxon>Eukaryota</taxon>
        <taxon>Fungi</taxon>
        <taxon>Dikarya</taxon>
        <taxon>Ascomycota</taxon>
        <taxon>Pezizomycotina</taxon>
        <taxon>Sordariomycetes</taxon>
        <taxon>Hypocreomycetidae</taxon>
        <taxon>Hypocreales</taxon>
        <taxon>Nectriaceae</taxon>
        <taxon>Fusarium</taxon>
        <taxon>Fusarium solani species complex</taxon>
    </lineage>
</organism>
<gene>
    <name evidence="2" type="ORF">CDV36_004150</name>
</gene>
<reference evidence="2 3" key="1">
    <citation type="submission" date="2017-06" db="EMBL/GenBank/DDBJ databases">
        <title>Comparative genomic analysis of Ambrosia Fusariam Clade fungi.</title>
        <authorList>
            <person name="Stajich J.E."/>
            <person name="Carrillo J."/>
            <person name="Kijimoto T."/>
            <person name="Eskalen A."/>
            <person name="O'Donnell K."/>
            <person name="Kasson M."/>
        </authorList>
    </citation>
    <scope>NUCLEOTIDE SEQUENCE [LARGE SCALE GENOMIC DNA]</scope>
    <source>
        <strain evidence="2">UCR3666</strain>
    </source>
</reference>
<dbReference type="PANTHER" id="PTHR37542:SF1">
    <property type="entry name" value="PRION-INHIBITION AND PROPAGATION HELO DOMAIN-CONTAINING PROTEIN"/>
    <property type="match status" value="1"/>
</dbReference>
<evidence type="ECO:0000313" key="3">
    <source>
        <dbReference type="Proteomes" id="UP000277212"/>
    </source>
</evidence>
<dbReference type="EMBL" id="NKUJ01000051">
    <property type="protein sequence ID" value="RMJ16236.1"/>
    <property type="molecule type" value="Genomic_DNA"/>
</dbReference>
<dbReference type="OrthoDB" id="1911848at2759"/>
<dbReference type="InterPro" id="IPR011009">
    <property type="entry name" value="Kinase-like_dom_sf"/>
</dbReference>
<dbReference type="PROSITE" id="PS50011">
    <property type="entry name" value="PROTEIN_KINASE_DOM"/>
    <property type="match status" value="1"/>
</dbReference>
<evidence type="ECO:0000259" key="1">
    <source>
        <dbReference type="PROSITE" id="PS50011"/>
    </source>
</evidence>
<protein>
    <recommendedName>
        <fullName evidence="1">Protein kinase domain-containing protein</fullName>
    </recommendedName>
</protein>
<name>A0A3M2SF90_9HYPO</name>
<sequence>MDVDFAKRRAGNEALGRAETQDNSSWEAMALELTAFALAIPPTIDLCMKYGRELRGLCSTLKHAESEVAERVLRLDNGWLRFMHQLSFVSRVEHVMDDEHREIHERTLRTLLGKLEAVTLILKQLVRQTEPSQNGQYTNQRGPVLGARRMINFVFKKESLDKAIDELETWQRVADQSWFLIMKIAHPHIDQALPSVDNVVGDGRSAANAIPEAKVVRAAGKTGPVTGASITIDARELENMNIWRIPWSVAFLAQRTFSQGTVATYVLSMIQCQPLAKYDMIKGDARDLARKLQHSDPHAFGLLACKGLAVPSSIPEIAPGGQQTEPEVNFTMVFRVPERCSVESARSFRDLLLNTPGPPLSLSFRLSMASELAKAVSYVHTFGFVHKTIRPESILTFSKDGGGLSVFLVGFENFRREHGWTQRRGDADLGRNLYRHPSRQGTCPREDYLMQHDIYSLGVCLLEIGLWASLVLYDAQGAWLPTGLLLGVQPGTVDVGPFLLTKGQDRLLFLAQSRLPQVMGMRYAEIVQTCLTCLDPGNGDFGDPQEFQDQDGVRVGVRYIEKILLRLNTLVI</sequence>
<dbReference type="SUPFAM" id="SSF56112">
    <property type="entry name" value="Protein kinase-like (PK-like)"/>
    <property type="match status" value="1"/>
</dbReference>
<feature type="domain" description="Protein kinase" evidence="1">
    <location>
        <begin position="211"/>
        <end position="572"/>
    </location>
</feature>
<keyword evidence="3" id="KW-1185">Reference proteome</keyword>
<dbReference type="Gene3D" id="1.10.510.10">
    <property type="entry name" value="Transferase(Phosphotransferase) domain 1"/>
    <property type="match status" value="1"/>
</dbReference>
<dbReference type="GO" id="GO:0004672">
    <property type="term" value="F:protein kinase activity"/>
    <property type="evidence" value="ECO:0007669"/>
    <property type="project" value="InterPro"/>
</dbReference>
<comment type="caution">
    <text evidence="2">The sequence shown here is derived from an EMBL/GenBank/DDBJ whole genome shotgun (WGS) entry which is preliminary data.</text>
</comment>
<dbReference type="GO" id="GO:0005524">
    <property type="term" value="F:ATP binding"/>
    <property type="evidence" value="ECO:0007669"/>
    <property type="project" value="InterPro"/>
</dbReference>
<dbReference type="AlphaFoldDB" id="A0A3M2SF90"/>
<dbReference type="InterPro" id="IPR000719">
    <property type="entry name" value="Prot_kinase_dom"/>
</dbReference>
<proteinExistence type="predicted"/>
<dbReference type="PANTHER" id="PTHR37542">
    <property type="entry name" value="HELO DOMAIN-CONTAINING PROTEIN-RELATED"/>
    <property type="match status" value="1"/>
</dbReference>
<dbReference type="Proteomes" id="UP000277212">
    <property type="component" value="Unassembled WGS sequence"/>
</dbReference>